<evidence type="ECO:0000313" key="4">
    <source>
        <dbReference type="Proteomes" id="UP000241085"/>
    </source>
</evidence>
<dbReference type="SUPFAM" id="SSF53850">
    <property type="entry name" value="Periplasmic binding protein-like II"/>
    <property type="match status" value="1"/>
</dbReference>
<evidence type="ECO:0000256" key="1">
    <source>
        <dbReference type="ARBA" id="ARBA00006987"/>
    </source>
</evidence>
<gene>
    <name evidence="3" type="ORF">C1I63_04175</name>
</gene>
<dbReference type="EMBL" id="PZPL01000001">
    <property type="protein sequence ID" value="PTL72115.1"/>
    <property type="molecule type" value="Genomic_DNA"/>
</dbReference>
<organism evidence="3 4">
    <name type="scientific">Rathayibacter caricis DSM 15933</name>
    <dbReference type="NCBI Taxonomy" id="1328867"/>
    <lineage>
        <taxon>Bacteria</taxon>
        <taxon>Bacillati</taxon>
        <taxon>Actinomycetota</taxon>
        <taxon>Actinomycetes</taxon>
        <taxon>Micrococcales</taxon>
        <taxon>Microbacteriaceae</taxon>
        <taxon>Rathayibacter</taxon>
    </lineage>
</organism>
<keyword evidence="4" id="KW-1185">Reference proteome</keyword>
<feature type="signal peptide" evidence="2">
    <location>
        <begin position="1"/>
        <end position="30"/>
    </location>
</feature>
<keyword evidence="2" id="KW-0732">Signal</keyword>
<name>A0A2T4URH8_9MICO</name>
<sequence length="337" mass="34773">MTRTPHRTAAALIALAAGSALLAGCTSSAAAPGGASDATFPESGQTIEWIVPSAAGAGNDILARILAPVLSEELDANVKVVNKEGGSQVIGLNYLASAAKDGGTIGFTNIPSIFGRYLDPSKQAGFDRESFAPIGSFALNDVVIGVNASSPYTSLEELFDAVEAAPGEITVGTDSRAGDDHVNLRTIEKELGLDFNIVHYNSGADKIAALVSGEVDFALGGVSSFIGQYKSGEISILAVVNDQQSPFLPDVPTIADAGFELEPMTNNFAISAPAGTPEETIAALEGALEAATQDPEVAEKLEAAGTVPTWEDAAEVAALWEEREKTAKPVIEELIAE</sequence>
<dbReference type="CDD" id="cd07012">
    <property type="entry name" value="PBP2_Bug_TTT"/>
    <property type="match status" value="1"/>
</dbReference>
<protein>
    <submittedName>
        <fullName evidence="3">Tripartite tricarboxylate transporter substrate binding protein</fullName>
    </submittedName>
</protein>
<dbReference type="Gene3D" id="3.40.190.10">
    <property type="entry name" value="Periplasmic binding protein-like II"/>
    <property type="match status" value="1"/>
</dbReference>
<dbReference type="PIRSF" id="PIRSF017082">
    <property type="entry name" value="YflP"/>
    <property type="match status" value="1"/>
</dbReference>
<evidence type="ECO:0000313" key="3">
    <source>
        <dbReference type="EMBL" id="PTL72115.1"/>
    </source>
</evidence>
<dbReference type="InterPro" id="IPR005064">
    <property type="entry name" value="BUG"/>
</dbReference>
<proteinExistence type="inferred from homology"/>
<dbReference type="PANTHER" id="PTHR42928">
    <property type="entry name" value="TRICARBOXYLATE-BINDING PROTEIN"/>
    <property type="match status" value="1"/>
</dbReference>
<dbReference type="RefSeq" id="WP_055794104.1">
    <property type="nucleotide sequence ID" value="NZ_PZPL01000001.1"/>
</dbReference>
<feature type="chain" id="PRO_5038420009" evidence="2">
    <location>
        <begin position="31"/>
        <end position="337"/>
    </location>
</feature>
<comment type="caution">
    <text evidence="3">The sequence shown here is derived from an EMBL/GenBank/DDBJ whole genome shotgun (WGS) entry which is preliminary data.</text>
</comment>
<comment type="similarity">
    <text evidence="1">Belongs to the UPF0065 (bug) family.</text>
</comment>
<dbReference type="Proteomes" id="UP000241085">
    <property type="component" value="Unassembled WGS sequence"/>
</dbReference>
<reference evidence="3 4" key="1">
    <citation type="submission" date="2018-03" db="EMBL/GenBank/DDBJ databases">
        <title>Bacteriophage NCPPB3778 and a type I-E CRISPR drive the evolution of the US Biological Select Agent, Rathayibacter toxicus.</title>
        <authorList>
            <person name="Davis E.W.II."/>
            <person name="Tabima J.F."/>
            <person name="Weisberg A.J."/>
            <person name="Dantas Lopes L."/>
            <person name="Wiseman M.S."/>
            <person name="Wiseman M.S."/>
            <person name="Pupko T."/>
            <person name="Belcher M.S."/>
            <person name="Sechler A.J."/>
            <person name="Tancos M.A."/>
            <person name="Schroeder B.K."/>
            <person name="Murray T.D."/>
            <person name="Luster D.G."/>
            <person name="Schneider W.L."/>
            <person name="Rogers E."/>
            <person name="Andreote F.D."/>
            <person name="Grunwald N.J."/>
            <person name="Putnam M.L."/>
            <person name="Chang J.H."/>
        </authorList>
    </citation>
    <scope>NUCLEOTIDE SEQUENCE [LARGE SCALE GENOMIC DNA]</scope>
    <source>
        <strain evidence="3 4">DSM 15933</strain>
    </source>
</reference>
<dbReference type="PANTHER" id="PTHR42928:SF5">
    <property type="entry name" value="BLR1237 PROTEIN"/>
    <property type="match status" value="1"/>
</dbReference>
<dbReference type="Pfam" id="PF03401">
    <property type="entry name" value="TctC"/>
    <property type="match status" value="1"/>
</dbReference>
<evidence type="ECO:0000256" key="2">
    <source>
        <dbReference type="SAM" id="SignalP"/>
    </source>
</evidence>
<dbReference type="AlphaFoldDB" id="A0A2T4URH8"/>
<dbReference type="PROSITE" id="PS51257">
    <property type="entry name" value="PROKAR_LIPOPROTEIN"/>
    <property type="match status" value="1"/>
</dbReference>
<accession>A0A2T4URH8</accession>
<dbReference type="InterPro" id="IPR042100">
    <property type="entry name" value="Bug_dom1"/>
</dbReference>
<dbReference type="Gene3D" id="3.40.190.150">
    <property type="entry name" value="Bordetella uptake gene, domain 1"/>
    <property type="match status" value="1"/>
</dbReference>